<evidence type="ECO:0000313" key="1">
    <source>
        <dbReference type="EMBL" id="DAE26751.1"/>
    </source>
</evidence>
<protein>
    <submittedName>
        <fullName evidence="1">Uncharacterized protein</fullName>
    </submittedName>
</protein>
<proteinExistence type="predicted"/>
<dbReference type="EMBL" id="BK015822">
    <property type="protein sequence ID" value="DAE26751.1"/>
    <property type="molecule type" value="Genomic_DNA"/>
</dbReference>
<name>A0A8S5R5Q5_9CAUD</name>
<organism evidence="1">
    <name type="scientific">Myoviridae sp. ctBoB21</name>
    <dbReference type="NCBI Taxonomy" id="2827287"/>
    <lineage>
        <taxon>Viruses</taxon>
        <taxon>Duplodnaviria</taxon>
        <taxon>Heunggongvirae</taxon>
        <taxon>Uroviricota</taxon>
        <taxon>Caudoviricetes</taxon>
    </lineage>
</organism>
<accession>A0A8S5R5Q5</accession>
<sequence>MLNPDCVMWLDRMGPVPPAVKAMNKSLYPEFWHI</sequence>
<reference evidence="1" key="1">
    <citation type="journal article" date="2021" name="Proc. Natl. Acad. Sci. U.S.A.">
        <title>A Catalog of Tens of Thousands of Viruses from Human Metagenomes Reveals Hidden Associations with Chronic Diseases.</title>
        <authorList>
            <person name="Tisza M.J."/>
            <person name="Buck C.B."/>
        </authorList>
    </citation>
    <scope>NUCLEOTIDE SEQUENCE</scope>
    <source>
        <strain evidence="1">CtBoB21</strain>
    </source>
</reference>